<evidence type="ECO:0000256" key="7">
    <source>
        <dbReference type="ARBA" id="ARBA00022827"/>
    </source>
</evidence>
<dbReference type="PANTHER" id="PTHR30040:SF2">
    <property type="entry name" value="FAD:PROTEIN FMN TRANSFERASE"/>
    <property type="match status" value="1"/>
</dbReference>
<evidence type="ECO:0000313" key="15">
    <source>
        <dbReference type="Proteomes" id="UP001359886"/>
    </source>
</evidence>
<organism evidence="14 15">
    <name type="scientific">Elongatibacter sediminis</name>
    <dbReference type="NCBI Taxonomy" id="3119006"/>
    <lineage>
        <taxon>Bacteria</taxon>
        <taxon>Pseudomonadati</taxon>
        <taxon>Pseudomonadota</taxon>
        <taxon>Gammaproteobacteria</taxon>
        <taxon>Chromatiales</taxon>
        <taxon>Wenzhouxiangellaceae</taxon>
        <taxon>Elongatibacter</taxon>
    </lineage>
</organism>
<feature type="binding site" evidence="12">
    <location>
        <position position="186"/>
    </location>
    <ligand>
        <name>Mg(2+)</name>
        <dbReference type="ChEBI" id="CHEBI:18420"/>
    </ligand>
</feature>
<keyword evidence="13" id="KW-0449">Lipoprotein</keyword>
<evidence type="ECO:0000256" key="4">
    <source>
        <dbReference type="ARBA" id="ARBA00022630"/>
    </source>
</evidence>
<evidence type="ECO:0000256" key="9">
    <source>
        <dbReference type="ARBA" id="ARBA00031306"/>
    </source>
</evidence>
<comment type="caution">
    <text evidence="14">The sequence shown here is derived from an EMBL/GenBank/DDBJ whole genome shotgun (WGS) entry which is preliminary data.</text>
</comment>
<dbReference type="PROSITE" id="PS51257">
    <property type="entry name" value="PROKAR_LIPOPROTEIN"/>
    <property type="match status" value="1"/>
</dbReference>
<dbReference type="RefSeq" id="WP_354696809.1">
    <property type="nucleotide sequence ID" value="NZ_JAZHOG010000014.1"/>
</dbReference>
<evidence type="ECO:0000256" key="10">
    <source>
        <dbReference type="ARBA" id="ARBA00048540"/>
    </source>
</evidence>
<dbReference type="PANTHER" id="PTHR30040">
    <property type="entry name" value="THIAMINE BIOSYNTHESIS LIPOPROTEIN APBE"/>
    <property type="match status" value="1"/>
</dbReference>
<dbReference type="Gene3D" id="3.10.520.10">
    <property type="entry name" value="ApbE-like domains"/>
    <property type="match status" value="1"/>
</dbReference>
<evidence type="ECO:0000313" key="14">
    <source>
        <dbReference type="EMBL" id="MEJ8569485.1"/>
    </source>
</evidence>
<comment type="function">
    <text evidence="13">Flavin transferase that catalyzes the transfer of the FMN moiety of FAD and its covalent binding to the hydroxyl group of a threonine residue in a target flavoprotein.</text>
</comment>
<feature type="binding site" evidence="12">
    <location>
        <position position="297"/>
    </location>
    <ligand>
        <name>Mg(2+)</name>
        <dbReference type="ChEBI" id="CHEBI:18420"/>
    </ligand>
</feature>
<keyword evidence="6 11" id="KW-0479">Metal-binding</keyword>
<accession>A0AAW9RCB1</accession>
<dbReference type="GO" id="GO:0005886">
    <property type="term" value="C:plasma membrane"/>
    <property type="evidence" value="ECO:0007669"/>
    <property type="project" value="UniProtKB-SubCell"/>
</dbReference>
<feature type="binding site" evidence="12">
    <location>
        <position position="301"/>
    </location>
    <ligand>
        <name>Mg(2+)</name>
        <dbReference type="ChEBI" id="CHEBI:18420"/>
    </ligand>
</feature>
<dbReference type="Pfam" id="PF02424">
    <property type="entry name" value="ApbE"/>
    <property type="match status" value="1"/>
</dbReference>
<dbReference type="SUPFAM" id="SSF143631">
    <property type="entry name" value="ApbE-like"/>
    <property type="match status" value="1"/>
</dbReference>
<reference evidence="14 15" key="1">
    <citation type="submission" date="2024-02" db="EMBL/GenBank/DDBJ databases">
        <title>A novel Wenzhouxiangellaceae bacterium, isolated from coastal sediments.</title>
        <authorList>
            <person name="Du Z.-J."/>
            <person name="Ye Y.-Q."/>
            <person name="Zhang X.-Y."/>
        </authorList>
    </citation>
    <scope>NUCLEOTIDE SEQUENCE [LARGE SCALE GENOMIC DNA]</scope>
    <source>
        <strain evidence="14 15">CH-27</strain>
    </source>
</reference>
<dbReference type="InterPro" id="IPR003374">
    <property type="entry name" value="ApbE-like_sf"/>
</dbReference>
<comment type="cofactor">
    <cofactor evidence="12">
        <name>Mg(2+)</name>
        <dbReference type="ChEBI" id="CHEBI:18420"/>
    </cofactor>
    <cofactor evidence="12">
        <name>Mn(2+)</name>
        <dbReference type="ChEBI" id="CHEBI:29035"/>
    </cofactor>
    <text evidence="12">Magnesium. Can also use manganese.</text>
</comment>
<protein>
    <recommendedName>
        <fullName evidence="3 11">FAD:protein FMN transferase</fullName>
        <ecNumber evidence="2 11">2.7.1.180</ecNumber>
    </recommendedName>
    <alternativeName>
        <fullName evidence="9 11">Flavin transferase</fullName>
    </alternativeName>
</protein>
<keyword evidence="8 11" id="KW-0460">Magnesium</keyword>
<keyword evidence="13" id="KW-1003">Cell membrane</keyword>
<name>A0AAW9RCB1_9GAMM</name>
<comment type="subcellular location">
    <subcellularLocation>
        <location evidence="13">Cell inner membrane</location>
        <topology evidence="13">Lipid-anchor</topology>
        <orientation evidence="13">Periplasmic side</orientation>
    </subcellularLocation>
</comment>
<comment type="catalytic activity">
    <reaction evidence="10 11 13">
        <text>L-threonyl-[protein] + FAD = FMN-L-threonyl-[protein] + AMP + H(+)</text>
        <dbReference type="Rhea" id="RHEA:36847"/>
        <dbReference type="Rhea" id="RHEA-COMP:11060"/>
        <dbReference type="Rhea" id="RHEA-COMP:11061"/>
        <dbReference type="ChEBI" id="CHEBI:15378"/>
        <dbReference type="ChEBI" id="CHEBI:30013"/>
        <dbReference type="ChEBI" id="CHEBI:57692"/>
        <dbReference type="ChEBI" id="CHEBI:74257"/>
        <dbReference type="ChEBI" id="CHEBI:456215"/>
        <dbReference type="EC" id="2.7.1.180"/>
    </reaction>
</comment>
<dbReference type="GO" id="GO:0016740">
    <property type="term" value="F:transferase activity"/>
    <property type="evidence" value="ECO:0007669"/>
    <property type="project" value="UniProtKB-UniRule"/>
</dbReference>
<keyword evidence="5 11" id="KW-0808">Transferase</keyword>
<dbReference type="PIRSF" id="PIRSF006268">
    <property type="entry name" value="ApbE"/>
    <property type="match status" value="1"/>
</dbReference>
<keyword evidence="4 11" id="KW-0285">Flavoprotein</keyword>
<keyword evidence="13" id="KW-0997">Cell inner membrane</keyword>
<evidence type="ECO:0000256" key="6">
    <source>
        <dbReference type="ARBA" id="ARBA00022723"/>
    </source>
</evidence>
<dbReference type="Proteomes" id="UP001359886">
    <property type="component" value="Unassembled WGS sequence"/>
</dbReference>
<evidence type="ECO:0000256" key="3">
    <source>
        <dbReference type="ARBA" id="ARBA00016337"/>
    </source>
</evidence>
<evidence type="ECO:0000256" key="13">
    <source>
        <dbReference type="RuleBase" id="RU363002"/>
    </source>
</evidence>
<gene>
    <name evidence="14" type="ORF">V3330_17795</name>
</gene>
<dbReference type="AlphaFoldDB" id="A0AAW9RCB1"/>
<evidence type="ECO:0000256" key="2">
    <source>
        <dbReference type="ARBA" id="ARBA00011955"/>
    </source>
</evidence>
<evidence type="ECO:0000256" key="1">
    <source>
        <dbReference type="ARBA" id="ARBA00008282"/>
    </source>
</evidence>
<evidence type="ECO:0000256" key="12">
    <source>
        <dbReference type="PIRSR" id="PIRSR006268-2"/>
    </source>
</evidence>
<keyword evidence="7 11" id="KW-0274">FAD</keyword>
<dbReference type="GO" id="GO:0046872">
    <property type="term" value="F:metal ion binding"/>
    <property type="evidence" value="ECO:0007669"/>
    <property type="project" value="UniProtKB-UniRule"/>
</dbReference>
<dbReference type="EMBL" id="JAZHOG010000014">
    <property type="protein sequence ID" value="MEJ8569485.1"/>
    <property type="molecule type" value="Genomic_DNA"/>
</dbReference>
<proteinExistence type="inferred from homology"/>
<dbReference type="InterPro" id="IPR024932">
    <property type="entry name" value="ApbE"/>
</dbReference>
<evidence type="ECO:0000256" key="11">
    <source>
        <dbReference type="PIRNR" id="PIRNR006268"/>
    </source>
</evidence>
<keyword evidence="13" id="KW-0472">Membrane</keyword>
<sequence>MNPFSFKATRPDLRRALAGTLVFLALSLGACTESSTKDAEFYVFGTLVEVKLAGVDDDLASDAFGELQLALQKMHRDWHPWEPGRLTAINRAFAVGEPARADQDIITLIHVAQEFEIKTGGRFNAAIGRLVSMWGFHTSQFPIVGPIPRPGEIQAVVGRHPSALDIEIHGDTVANPSRAVQLDFSGLAKGYAVDQACHILHSLGIDNALIGAGGDLRGFGKRGDRPWRIAIRNPLGGVIGTIEIQGDESVFTSGNYERFHLDDHQERYPHILDPRTGWPTRDIMSATVITHEGVRADAAATALVVAGIEDWENVAAPLGISEVLITDERGQIFATRPMLDRVSLSAGLKAHVIGRTESGT</sequence>
<comment type="similarity">
    <text evidence="1 11 13">Belongs to the ApbE family.</text>
</comment>
<evidence type="ECO:0000256" key="8">
    <source>
        <dbReference type="ARBA" id="ARBA00022842"/>
    </source>
</evidence>
<keyword evidence="15" id="KW-1185">Reference proteome</keyword>
<evidence type="ECO:0000256" key="5">
    <source>
        <dbReference type="ARBA" id="ARBA00022679"/>
    </source>
</evidence>
<dbReference type="EC" id="2.7.1.180" evidence="2 11"/>